<feature type="non-terminal residue" evidence="2">
    <location>
        <position position="1"/>
    </location>
</feature>
<gene>
    <name evidence="2" type="ORF">LEA_08051</name>
</gene>
<accession>K1UEF0</accession>
<comment type="caution">
    <text evidence="2">The sequence shown here is derived from an EMBL/GenBank/DDBJ whole genome shotgun (WGS) entry which is preliminary data.</text>
</comment>
<feature type="domain" description="Beta-xylosidase C-terminal Concanavalin A-like" evidence="1">
    <location>
        <begin position="32"/>
        <end position="101"/>
    </location>
</feature>
<dbReference type="AlphaFoldDB" id="K1UEF0"/>
<dbReference type="InterPro" id="IPR013320">
    <property type="entry name" value="ConA-like_dom_sf"/>
</dbReference>
<reference evidence="2" key="1">
    <citation type="journal article" date="2013" name="Environ. Microbiol.">
        <title>Microbiota from the distal guts of lean and obese adolescents exhibit partial functional redundancy besides clear differences in community structure.</title>
        <authorList>
            <person name="Ferrer M."/>
            <person name="Ruiz A."/>
            <person name="Lanza F."/>
            <person name="Haange S.B."/>
            <person name="Oberbach A."/>
            <person name="Till H."/>
            <person name="Bargiela R."/>
            <person name="Campoy C."/>
            <person name="Segura M.T."/>
            <person name="Richter M."/>
            <person name="von Bergen M."/>
            <person name="Seifert J."/>
            <person name="Suarez A."/>
        </authorList>
    </citation>
    <scope>NUCLEOTIDE SEQUENCE</scope>
</reference>
<dbReference type="SUPFAM" id="SSF49899">
    <property type="entry name" value="Concanavalin A-like lectins/glucanases"/>
    <property type="match status" value="1"/>
</dbReference>
<proteinExistence type="predicted"/>
<organism evidence="2">
    <name type="scientific">human gut metagenome</name>
    <dbReference type="NCBI Taxonomy" id="408170"/>
    <lineage>
        <taxon>unclassified sequences</taxon>
        <taxon>metagenomes</taxon>
        <taxon>organismal metagenomes</taxon>
    </lineage>
</organism>
<evidence type="ECO:0000259" key="1">
    <source>
        <dbReference type="Pfam" id="PF17851"/>
    </source>
</evidence>
<evidence type="ECO:0000313" key="2">
    <source>
        <dbReference type="EMBL" id="EKC69896.1"/>
    </source>
</evidence>
<dbReference type="Gene3D" id="2.60.120.200">
    <property type="match status" value="1"/>
</dbReference>
<dbReference type="Pfam" id="PF17851">
    <property type="entry name" value="GH43_C2"/>
    <property type="match status" value="1"/>
</dbReference>
<sequence>NAWPVVNGDGTIALQMDVPTLPQHPLAPKPARTDFKNGKLGPEWVHIRNYHPENYTFASGNLRLKATPVNLNNGKGSPTFAGRRQEHIDFTATTSMQLKKSRQWRRSRPDGLHVRIVPLRFISQAIGRRETSCSIALPIE</sequence>
<protein>
    <submittedName>
        <fullName evidence="2">Xylosidase/arabinosidase</fullName>
    </submittedName>
</protein>
<dbReference type="EMBL" id="AJWY01005333">
    <property type="protein sequence ID" value="EKC69896.1"/>
    <property type="molecule type" value="Genomic_DNA"/>
</dbReference>
<dbReference type="InterPro" id="IPR041542">
    <property type="entry name" value="GH43_C2"/>
</dbReference>
<name>K1UEF0_9ZZZZ</name>